<dbReference type="AlphaFoldDB" id="A0A840IKQ6"/>
<dbReference type="InterPro" id="IPR036890">
    <property type="entry name" value="HATPase_C_sf"/>
</dbReference>
<evidence type="ECO:0000259" key="3">
    <source>
        <dbReference type="PROSITE" id="PS51746"/>
    </source>
</evidence>
<evidence type="ECO:0000256" key="1">
    <source>
        <dbReference type="ARBA" id="ARBA00022801"/>
    </source>
</evidence>
<dbReference type="Pfam" id="PF01740">
    <property type="entry name" value="STAS"/>
    <property type="match status" value="1"/>
</dbReference>
<keyword evidence="5" id="KW-1185">Reference proteome</keyword>
<dbReference type="CDD" id="cd07043">
    <property type="entry name" value="STAS_anti-anti-sigma_factors"/>
    <property type="match status" value="1"/>
</dbReference>
<dbReference type="Proteomes" id="UP000581769">
    <property type="component" value="Unassembled WGS sequence"/>
</dbReference>
<organism evidence="4 5">
    <name type="scientific">Amycolatopsis jiangsuensis</name>
    <dbReference type="NCBI Taxonomy" id="1181879"/>
    <lineage>
        <taxon>Bacteria</taxon>
        <taxon>Bacillati</taxon>
        <taxon>Actinomycetota</taxon>
        <taxon>Actinomycetes</taxon>
        <taxon>Pseudonocardiales</taxon>
        <taxon>Pseudonocardiaceae</taxon>
        <taxon>Amycolatopsis</taxon>
    </lineage>
</organism>
<dbReference type="RefSeq" id="WP_221457499.1">
    <property type="nucleotide sequence ID" value="NZ_JACHMG010000001.1"/>
</dbReference>
<dbReference type="GO" id="GO:0016791">
    <property type="term" value="F:phosphatase activity"/>
    <property type="evidence" value="ECO:0007669"/>
    <property type="project" value="TreeGrafter"/>
</dbReference>
<dbReference type="InterPro" id="IPR052016">
    <property type="entry name" value="Bact_Sigma-Reg"/>
</dbReference>
<dbReference type="SUPFAM" id="SSF52091">
    <property type="entry name" value="SpoIIaa-like"/>
    <property type="match status" value="1"/>
</dbReference>
<dbReference type="PANTHER" id="PTHR43156:SF2">
    <property type="entry name" value="STAGE II SPORULATION PROTEIN E"/>
    <property type="match status" value="1"/>
</dbReference>
<name>A0A840IKQ6_9PSEU</name>
<dbReference type="SMART" id="SM00331">
    <property type="entry name" value="PP2C_SIG"/>
    <property type="match status" value="1"/>
</dbReference>
<accession>A0A840IKQ6</accession>
<dbReference type="Pfam" id="PF13581">
    <property type="entry name" value="HATPase_c_2"/>
    <property type="match status" value="1"/>
</dbReference>
<protein>
    <submittedName>
        <fullName evidence="4">Anti-anti-sigma factor</fullName>
    </submittedName>
</protein>
<evidence type="ECO:0000259" key="2">
    <source>
        <dbReference type="PROSITE" id="PS50801"/>
    </source>
</evidence>
<comment type="caution">
    <text evidence="4">The sequence shown here is derived from an EMBL/GenBank/DDBJ whole genome shotgun (WGS) entry which is preliminary data.</text>
</comment>
<dbReference type="InterPro" id="IPR003594">
    <property type="entry name" value="HATPase_dom"/>
</dbReference>
<dbReference type="InterPro" id="IPR035965">
    <property type="entry name" value="PAS-like_dom_sf"/>
</dbReference>
<feature type="domain" description="STAS" evidence="2">
    <location>
        <begin position="566"/>
        <end position="646"/>
    </location>
</feature>
<dbReference type="InterPro" id="IPR036457">
    <property type="entry name" value="PPM-type-like_dom_sf"/>
</dbReference>
<dbReference type="InterPro" id="IPR013656">
    <property type="entry name" value="PAS_4"/>
</dbReference>
<dbReference type="InterPro" id="IPR036513">
    <property type="entry name" value="STAS_dom_sf"/>
</dbReference>
<dbReference type="PANTHER" id="PTHR43156">
    <property type="entry name" value="STAGE II SPORULATION PROTEIN E-RELATED"/>
    <property type="match status" value="1"/>
</dbReference>
<dbReference type="SUPFAM" id="SSF81606">
    <property type="entry name" value="PP2C-like"/>
    <property type="match status" value="1"/>
</dbReference>
<dbReference type="InterPro" id="IPR002645">
    <property type="entry name" value="STAS_dom"/>
</dbReference>
<proteinExistence type="predicted"/>
<feature type="domain" description="PPM-type phosphatase" evidence="3">
    <location>
        <begin position="177"/>
        <end position="397"/>
    </location>
</feature>
<dbReference type="Pfam" id="PF08448">
    <property type="entry name" value="PAS_4"/>
    <property type="match status" value="1"/>
</dbReference>
<keyword evidence="1" id="KW-0378">Hydrolase</keyword>
<evidence type="ECO:0000313" key="4">
    <source>
        <dbReference type="EMBL" id="MBB4682911.1"/>
    </source>
</evidence>
<dbReference type="SUPFAM" id="SSF55785">
    <property type="entry name" value="PYP-like sensor domain (PAS domain)"/>
    <property type="match status" value="1"/>
</dbReference>
<dbReference type="Gene3D" id="3.30.750.24">
    <property type="entry name" value="STAS domain"/>
    <property type="match status" value="1"/>
</dbReference>
<gene>
    <name evidence="4" type="ORF">BJY18_000396</name>
</gene>
<dbReference type="Gene3D" id="3.60.40.10">
    <property type="entry name" value="PPM-type phosphatase domain"/>
    <property type="match status" value="1"/>
</dbReference>
<dbReference type="PROSITE" id="PS50801">
    <property type="entry name" value="STAS"/>
    <property type="match status" value="1"/>
</dbReference>
<dbReference type="EMBL" id="JACHMG010000001">
    <property type="protein sequence ID" value="MBB4682911.1"/>
    <property type="molecule type" value="Genomic_DNA"/>
</dbReference>
<dbReference type="PROSITE" id="PS51746">
    <property type="entry name" value="PPM_2"/>
    <property type="match status" value="1"/>
</dbReference>
<dbReference type="Pfam" id="PF07228">
    <property type="entry name" value="SpoIIE"/>
    <property type="match status" value="1"/>
</dbReference>
<dbReference type="InterPro" id="IPR001932">
    <property type="entry name" value="PPM-type_phosphatase-like_dom"/>
</dbReference>
<dbReference type="Gene3D" id="3.30.565.10">
    <property type="entry name" value="Histidine kinase-like ATPase, C-terminal domain"/>
    <property type="match status" value="1"/>
</dbReference>
<dbReference type="SUPFAM" id="SSF55874">
    <property type="entry name" value="ATPase domain of HSP90 chaperone/DNA topoisomerase II/histidine kinase"/>
    <property type="match status" value="1"/>
</dbReference>
<evidence type="ECO:0000313" key="5">
    <source>
        <dbReference type="Proteomes" id="UP000581769"/>
    </source>
</evidence>
<dbReference type="CDD" id="cd16936">
    <property type="entry name" value="HATPase_RsbW-like"/>
    <property type="match status" value="1"/>
</dbReference>
<reference evidence="4 5" key="1">
    <citation type="submission" date="2020-08" db="EMBL/GenBank/DDBJ databases">
        <title>Sequencing the genomes of 1000 actinobacteria strains.</title>
        <authorList>
            <person name="Klenk H.-P."/>
        </authorList>
    </citation>
    <scope>NUCLEOTIDE SEQUENCE [LARGE SCALE GENOMIC DNA]</scope>
    <source>
        <strain evidence="4 5">DSM 45859</strain>
    </source>
</reference>
<dbReference type="SMART" id="SM00387">
    <property type="entry name" value="HATPase_c"/>
    <property type="match status" value="1"/>
</dbReference>
<dbReference type="Gene3D" id="3.30.450.20">
    <property type="entry name" value="PAS domain"/>
    <property type="match status" value="1"/>
</dbReference>
<sequence length="668" mass="69986">MSDDEALLQLRVGDAVQVREAFEELPLMVAAMDGPQLRFVAANAAYRALATSSEFIGAPLREVFPEGGGQQIFEAVERVYDTAEPYTMNEWRMQLGADETGQPREMYLDVHLAPRFTDDGAIRGVVGYITDVTARAQQRLAAQAQAADVERRYRQARDVIAALQRELLPSGLPVLPRVHIAGSYLLADADTAAGGDWFDGVTLPGGQVGLVVGDVVGHGVSASAVMGQLRAITAERLQAGATIPEALTALDAVANRIPGAHAATVCVAILDPNDGSLTYCTAGHPPPLLVPAHGEPRYLDVTGAGPLGVGAAFPLATAQLDPGDVLLIYTDGIVERPGRDIAASTVELAQVAADTVAGRGLRTAETSPVERVCTQTIELLTRATGHSDDITLLAAQLVTPAPILSLTAAATSESLAEIRVALDDWLDIAHVGATDADALRHAVVELVTNAADHAYVDSADQHTVTVTGEVTDTGHAELRVADEGSWREPRPSPDRGLGLQVTANLIDNLQIEHDATGTTAVVRHRLTRQVPLLTTGTRPSGTAVQRSAQADPLLVLEQPSTSGARFRIDGPVDGATAGTVEREISFAGSTGARSLLLDLTGVSHLASAGVAVLHRLAARHSGNGGELRLYAPPGTNADMIMTLVGLVHHTTDPDLGTGEQHPAATEDP</sequence>